<proteinExistence type="predicted"/>
<reference evidence="1" key="1">
    <citation type="submission" date="2018-05" db="EMBL/GenBank/DDBJ databases">
        <authorList>
            <person name="Lanie J.A."/>
            <person name="Ng W.-L."/>
            <person name="Kazmierczak K.M."/>
            <person name="Andrzejewski T.M."/>
            <person name="Davidsen T.M."/>
            <person name="Wayne K.J."/>
            <person name="Tettelin H."/>
            <person name="Glass J.I."/>
            <person name="Rusch D."/>
            <person name="Podicherti R."/>
            <person name="Tsui H.-C.T."/>
            <person name="Winkler M.E."/>
        </authorList>
    </citation>
    <scope>NUCLEOTIDE SEQUENCE</scope>
</reference>
<dbReference type="Gene3D" id="3.60.10.10">
    <property type="entry name" value="Endonuclease/exonuclease/phosphatase"/>
    <property type="match status" value="1"/>
</dbReference>
<dbReference type="AlphaFoldDB" id="A0A381WM82"/>
<dbReference type="SUPFAM" id="SSF56219">
    <property type="entry name" value="DNase I-like"/>
    <property type="match status" value="1"/>
</dbReference>
<evidence type="ECO:0008006" key="2">
    <source>
        <dbReference type="Google" id="ProtNLM"/>
    </source>
</evidence>
<organism evidence="1">
    <name type="scientific">marine metagenome</name>
    <dbReference type="NCBI Taxonomy" id="408172"/>
    <lineage>
        <taxon>unclassified sequences</taxon>
        <taxon>metagenomes</taxon>
        <taxon>ecological metagenomes</taxon>
    </lineage>
</organism>
<protein>
    <recommendedName>
        <fullName evidence="2">Endonuclease/exonuclease/phosphatase domain-containing protein</fullName>
    </recommendedName>
</protein>
<gene>
    <name evidence="1" type="ORF">METZ01_LOCUS106464</name>
</gene>
<dbReference type="InterPro" id="IPR036691">
    <property type="entry name" value="Endo/exonu/phosph_ase_sf"/>
</dbReference>
<accession>A0A381WM82</accession>
<evidence type="ECO:0000313" key="1">
    <source>
        <dbReference type="EMBL" id="SVA53610.1"/>
    </source>
</evidence>
<sequence length="276" mass="29997">MRLISWNIARQDEPWRLLAADDELDVALLQEATAPPDGLDLEVVAGGEWRLAGWKDRQFSAAVVRCSSHVAVMAEPTLRPLETAGEDELAVSRPGSLAAATVDGETLSAPIVVVSAYASWERPPSVGGSGWIYADASAHRVISDLSGLVDRQEGHRIIVSGDWNVLHGYGEHGSTYWGDRYRTVFDRMEAIGLRFVGPQQPNGQPAATPAAELPAGSLDVPTYRTHRDDPSTGQRQLDFVFASESIADSLTVRALNTEDEWGPSDHCRVLVEITET</sequence>
<dbReference type="EMBL" id="UINC01012253">
    <property type="protein sequence ID" value="SVA53610.1"/>
    <property type="molecule type" value="Genomic_DNA"/>
</dbReference>
<name>A0A381WM82_9ZZZZ</name>